<evidence type="ECO:0000313" key="1">
    <source>
        <dbReference type="EMBL" id="CBI03543.1"/>
    </source>
</evidence>
<name>E6Q8L7_9ZZZZ</name>
<accession>E6Q8L7</accession>
<proteinExistence type="predicted"/>
<dbReference type="AlphaFoldDB" id="E6Q8L7"/>
<reference evidence="1" key="1">
    <citation type="submission" date="2009-10" db="EMBL/GenBank/DDBJ databases">
        <title>Diversity of trophic interactions inside an arsenic-rich microbial ecosystem.</title>
        <authorList>
            <person name="Bertin P.N."/>
            <person name="Heinrich-Salmeron A."/>
            <person name="Pelletier E."/>
            <person name="Goulhen-Chollet F."/>
            <person name="Arsene-Ploetze F."/>
            <person name="Gallien S."/>
            <person name="Calteau A."/>
            <person name="Vallenet D."/>
            <person name="Casiot C."/>
            <person name="Chane-Woon-Ming B."/>
            <person name="Giloteaux L."/>
            <person name="Barakat M."/>
            <person name="Bonnefoy V."/>
            <person name="Bruneel O."/>
            <person name="Chandler M."/>
            <person name="Cleiss J."/>
            <person name="Duran R."/>
            <person name="Elbaz-Poulichet F."/>
            <person name="Fonknechten N."/>
            <person name="Lauga B."/>
            <person name="Mornico D."/>
            <person name="Ortet P."/>
            <person name="Schaeffer C."/>
            <person name="Siguier P."/>
            <person name="Alexander Thil Smith A."/>
            <person name="Van Dorsselaer A."/>
            <person name="Weissenbach J."/>
            <person name="Medigue C."/>
            <person name="Le Paslier D."/>
        </authorList>
    </citation>
    <scope>NUCLEOTIDE SEQUENCE</scope>
</reference>
<protein>
    <submittedName>
        <fullName evidence="1">Uncharacterized protein</fullName>
    </submittedName>
</protein>
<gene>
    <name evidence="1" type="ORF">CARN5_3056</name>
</gene>
<organism evidence="1">
    <name type="scientific">mine drainage metagenome</name>
    <dbReference type="NCBI Taxonomy" id="410659"/>
    <lineage>
        <taxon>unclassified sequences</taxon>
        <taxon>metagenomes</taxon>
        <taxon>ecological metagenomes</taxon>
    </lineage>
</organism>
<sequence length="81" mass="8831">MIEQPFECLVRSGSDICRKAYTCNSANGDVSVSIYSARSAYKTANIGTDGNLNALIQLAGGTRFITVARPKWLCSQSNDFY</sequence>
<comment type="caution">
    <text evidence="1">The sequence shown here is derived from an EMBL/GenBank/DDBJ whole genome shotgun (WGS) entry which is preliminary data.</text>
</comment>
<dbReference type="EMBL" id="CABP01000008">
    <property type="protein sequence ID" value="CBI03543.1"/>
    <property type="molecule type" value="Genomic_DNA"/>
</dbReference>